<dbReference type="Gene3D" id="3.10.250.10">
    <property type="entry name" value="SRCR-like domain"/>
    <property type="match status" value="2"/>
</dbReference>
<dbReference type="InterPro" id="IPR036772">
    <property type="entry name" value="SRCR-like_dom_sf"/>
</dbReference>
<dbReference type="EMBL" id="VWZI01011741">
    <property type="protein sequence ID" value="NXG47088.1"/>
    <property type="molecule type" value="Genomic_DNA"/>
</dbReference>
<dbReference type="PROSITE" id="PS50287">
    <property type="entry name" value="SRCR_2"/>
    <property type="match status" value="2"/>
</dbReference>
<evidence type="ECO:0000259" key="6">
    <source>
        <dbReference type="PROSITE" id="PS50287"/>
    </source>
</evidence>
<feature type="disulfide bond" evidence="5">
    <location>
        <begin position="13"/>
        <end position="23"/>
    </location>
</feature>
<comment type="caution">
    <text evidence="7">The sequence shown here is derived from an EMBL/GenBank/DDBJ whole genome shotgun (WGS) entry which is preliminary data.</text>
</comment>
<keyword evidence="4" id="KW-0325">Glycoprotein</keyword>
<dbReference type="PANTHER" id="PTHR19331">
    <property type="entry name" value="SCAVENGER RECEPTOR DOMAIN-CONTAINING"/>
    <property type="match status" value="1"/>
</dbReference>
<evidence type="ECO:0000256" key="4">
    <source>
        <dbReference type="ARBA" id="ARBA00023180"/>
    </source>
</evidence>
<accession>A0A7K9C4N9</accession>
<dbReference type="Pfam" id="PF00530">
    <property type="entry name" value="SRCR"/>
    <property type="match status" value="2"/>
</dbReference>
<dbReference type="PRINTS" id="PR00258">
    <property type="entry name" value="SPERACTRCPTR"/>
</dbReference>
<reference evidence="7 8" key="1">
    <citation type="submission" date="2019-09" db="EMBL/GenBank/DDBJ databases">
        <title>Bird 10,000 Genomes (B10K) Project - Family phase.</title>
        <authorList>
            <person name="Zhang G."/>
        </authorList>
    </citation>
    <scope>NUCLEOTIDE SEQUENCE [LARGE SCALE GENOMIC DNA]</scope>
    <source>
        <strain evidence="7">B10K-DU-001-24</strain>
        <tissue evidence="7">Muscle</tissue>
    </source>
</reference>
<feature type="non-terminal residue" evidence="7">
    <location>
        <position position="171"/>
    </location>
</feature>
<organism evidence="7 8">
    <name type="scientific">Psilopogon haemacephalus</name>
    <name type="common">coppersmith barbet</name>
    <dbReference type="NCBI Taxonomy" id="2585815"/>
    <lineage>
        <taxon>Eukaryota</taxon>
        <taxon>Metazoa</taxon>
        <taxon>Chordata</taxon>
        <taxon>Craniata</taxon>
        <taxon>Vertebrata</taxon>
        <taxon>Euteleostomi</taxon>
        <taxon>Archelosauria</taxon>
        <taxon>Archosauria</taxon>
        <taxon>Dinosauria</taxon>
        <taxon>Saurischia</taxon>
        <taxon>Theropoda</taxon>
        <taxon>Coelurosauria</taxon>
        <taxon>Aves</taxon>
        <taxon>Neognathae</taxon>
        <taxon>Neoaves</taxon>
        <taxon>Telluraves</taxon>
        <taxon>Coraciimorphae</taxon>
        <taxon>Piciformes</taxon>
        <taxon>Megalaimidae</taxon>
        <taxon>Psilopogon</taxon>
    </lineage>
</organism>
<keyword evidence="3 5" id="KW-1015">Disulfide bond</keyword>
<dbReference type="FunFam" id="3.10.250.10:FF:000006">
    <property type="entry name" value="neurotrypsin isoform X2"/>
    <property type="match status" value="1"/>
</dbReference>
<dbReference type="PROSITE" id="PS00420">
    <property type="entry name" value="SRCR_1"/>
    <property type="match status" value="1"/>
</dbReference>
<evidence type="ECO:0000256" key="3">
    <source>
        <dbReference type="ARBA" id="ARBA00023157"/>
    </source>
</evidence>
<keyword evidence="1" id="KW-0732">Signal</keyword>
<dbReference type="OrthoDB" id="536948at2759"/>
<feature type="disulfide bond" evidence="5">
    <location>
        <begin position="118"/>
        <end position="128"/>
    </location>
</feature>
<dbReference type="GO" id="GO:0016020">
    <property type="term" value="C:membrane"/>
    <property type="evidence" value="ECO:0007669"/>
    <property type="project" value="InterPro"/>
</dbReference>
<dbReference type="SMART" id="SM00202">
    <property type="entry name" value="SR"/>
    <property type="match status" value="1"/>
</dbReference>
<dbReference type="AlphaFoldDB" id="A0A7K9C4N9"/>
<evidence type="ECO:0000256" key="2">
    <source>
        <dbReference type="ARBA" id="ARBA00022737"/>
    </source>
</evidence>
<feature type="non-terminal residue" evidence="7">
    <location>
        <position position="1"/>
    </location>
</feature>
<evidence type="ECO:0000313" key="8">
    <source>
        <dbReference type="Proteomes" id="UP000574528"/>
    </source>
</evidence>
<proteinExistence type="predicted"/>
<keyword evidence="8" id="KW-1185">Reference proteome</keyword>
<feature type="domain" description="SRCR" evidence="6">
    <location>
        <begin position="49"/>
        <end position="150"/>
    </location>
</feature>
<dbReference type="Proteomes" id="UP000574528">
    <property type="component" value="Unassembled WGS sequence"/>
</dbReference>
<gene>
    <name evidence="7" type="primary">Cd163_2</name>
    <name evidence="7" type="ORF">PSIHAE_R10731</name>
</gene>
<protein>
    <submittedName>
        <fullName evidence="7">C163A protein</fullName>
    </submittedName>
</protein>
<evidence type="ECO:0000313" key="7">
    <source>
        <dbReference type="EMBL" id="NXG47088.1"/>
    </source>
</evidence>
<evidence type="ECO:0000256" key="5">
    <source>
        <dbReference type="PROSITE-ProRule" id="PRU00196"/>
    </source>
</evidence>
<dbReference type="InterPro" id="IPR001190">
    <property type="entry name" value="SRCR"/>
</dbReference>
<dbReference type="SUPFAM" id="SSF56487">
    <property type="entry name" value="SRCR-like"/>
    <property type="match status" value="2"/>
</dbReference>
<sequence>PGSGPIWMDNVECDGSESALSDCRHNGWSQHNCYHGEDAGVTCSGNRQVRLAGGPGRCAGRVEISYQGSWGSVCDDGWDLPDASVVCRQLGCGGALRALGSAAFGAGSGPIWLDGLNCSGGEAALWDCPGAGPWGQHDCGHKEDAGVVCSGLCPTPPGVGWGEGRRCTGGW</sequence>
<feature type="domain" description="SRCR" evidence="6">
    <location>
        <begin position="1"/>
        <end position="44"/>
    </location>
</feature>
<keyword evidence="2" id="KW-0677">Repeat</keyword>
<comment type="caution">
    <text evidence="5">Lacks conserved residue(s) required for the propagation of feature annotation.</text>
</comment>
<evidence type="ECO:0000256" key="1">
    <source>
        <dbReference type="ARBA" id="ARBA00022729"/>
    </source>
</evidence>
<name>A0A7K9C4N9_9PICI</name>